<organism evidence="6 7">
    <name type="scientific">Vigna mungo</name>
    <name type="common">Black gram</name>
    <name type="synonym">Phaseolus mungo</name>
    <dbReference type="NCBI Taxonomy" id="3915"/>
    <lineage>
        <taxon>Eukaryota</taxon>
        <taxon>Viridiplantae</taxon>
        <taxon>Streptophyta</taxon>
        <taxon>Embryophyta</taxon>
        <taxon>Tracheophyta</taxon>
        <taxon>Spermatophyta</taxon>
        <taxon>Magnoliopsida</taxon>
        <taxon>eudicotyledons</taxon>
        <taxon>Gunneridae</taxon>
        <taxon>Pentapetalae</taxon>
        <taxon>rosids</taxon>
        <taxon>fabids</taxon>
        <taxon>Fabales</taxon>
        <taxon>Fabaceae</taxon>
        <taxon>Papilionoideae</taxon>
        <taxon>50 kb inversion clade</taxon>
        <taxon>NPAAA clade</taxon>
        <taxon>indigoferoid/millettioid clade</taxon>
        <taxon>Phaseoleae</taxon>
        <taxon>Vigna</taxon>
    </lineage>
</organism>
<dbReference type="InterPro" id="IPR052059">
    <property type="entry name" value="CR_Ser/Thr_kinase"/>
</dbReference>
<keyword evidence="3" id="KW-0418">Kinase</keyword>
<dbReference type="PANTHER" id="PTHR47973">
    <property type="entry name" value="CYSTEINE-RICH RECEPTOR-LIKE PROTEIN KINASE 3"/>
    <property type="match status" value="1"/>
</dbReference>
<evidence type="ECO:0000256" key="1">
    <source>
        <dbReference type="ARBA" id="ARBA00022679"/>
    </source>
</evidence>
<feature type="compositionally biased region" description="Basic and acidic residues" evidence="5">
    <location>
        <begin position="118"/>
        <end position="129"/>
    </location>
</feature>
<dbReference type="GO" id="GO:0005524">
    <property type="term" value="F:ATP binding"/>
    <property type="evidence" value="ECO:0007669"/>
    <property type="project" value="UniProtKB-KW"/>
</dbReference>
<evidence type="ECO:0000256" key="2">
    <source>
        <dbReference type="ARBA" id="ARBA00022741"/>
    </source>
</evidence>
<protein>
    <submittedName>
        <fullName evidence="6">Uncharacterized protein</fullName>
    </submittedName>
</protein>
<accession>A0AAQ3SCY4</accession>
<name>A0AAQ3SCY4_VIGMU</name>
<feature type="region of interest" description="Disordered" evidence="5">
    <location>
        <begin position="52"/>
        <end position="129"/>
    </location>
</feature>
<dbReference type="EMBL" id="CP144700">
    <property type="protein sequence ID" value="WVZ24211.1"/>
    <property type="molecule type" value="Genomic_DNA"/>
</dbReference>
<dbReference type="Gene3D" id="1.10.510.10">
    <property type="entry name" value="Transferase(Phosphotransferase) domain 1"/>
    <property type="match status" value="1"/>
</dbReference>
<proteinExistence type="predicted"/>
<feature type="compositionally biased region" description="Low complexity" evidence="5">
    <location>
        <begin position="86"/>
        <end position="116"/>
    </location>
</feature>
<keyword evidence="4" id="KW-0067">ATP-binding</keyword>
<evidence type="ECO:0000313" key="6">
    <source>
        <dbReference type="EMBL" id="WVZ24211.1"/>
    </source>
</evidence>
<sequence length="129" mass="13949">MYKKGKSLEIVDPTLAGTMVGEEVAMCIQMGLLCTQGDPQLRPTMRRVVVMLSRKPGQMQEPTRPGVPGSRYRRPRRHSALSSTLGTSGASDSHTSDSSNYTTVTTSATGTSYATVESDPKGKRPMREA</sequence>
<keyword evidence="1" id="KW-0808">Transferase</keyword>
<reference evidence="6 7" key="1">
    <citation type="journal article" date="2023" name="Life. Sci Alliance">
        <title>Evolutionary insights into 3D genome organization and epigenetic landscape of Vigna mungo.</title>
        <authorList>
            <person name="Junaid A."/>
            <person name="Singh B."/>
            <person name="Bhatia S."/>
        </authorList>
    </citation>
    <scope>NUCLEOTIDE SEQUENCE [LARGE SCALE GENOMIC DNA]</scope>
    <source>
        <strain evidence="6">Urdbean</strain>
    </source>
</reference>
<gene>
    <name evidence="6" type="ORF">V8G54_002755</name>
</gene>
<evidence type="ECO:0000256" key="5">
    <source>
        <dbReference type="SAM" id="MobiDB-lite"/>
    </source>
</evidence>
<dbReference type="GO" id="GO:0016301">
    <property type="term" value="F:kinase activity"/>
    <property type="evidence" value="ECO:0007669"/>
    <property type="project" value="UniProtKB-KW"/>
</dbReference>
<evidence type="ECO:0000256" key="4">
    <source>
        <dbReference type="ARBA" id="ARBA00022840"/>
    </source>
</evidence>
<keyword evidence="7" id="KW-1185">Reference proteome</keyword>
<evidence type="ECO:0000313" key="7">
    <source>
        <dbReference type="Proteomes" id="UP001374535"/>
    </source>
</evidence>
<dbReference type="Proteomes" id="UP001374535">
    <property type="component" value="Chromosome 1"/>
</dbReference>
<evidence type="ECO:0000256" key="3">
    <source>
        <dbReference type="ARBA" id="ARBA00022777"/>
    </source>
</evidence>
<dbReference type="AlphaFoldDB" id="A0AAQ3SCY4"/>
<keyword evidence="2" id="KW-0547">Nucleotide-binding</keyword>